<gene>
    <name evidence="2" type="ORF">C9374_000181</name>
</gene>
<sequence>MSSSTNVSNSAGDLNNDFPCMQTNSQRNAPYPLDVHFLLRTQLQKRREYKPIKEDYETSDCHTSVSKKKEEDEDRSCISPCQSTASSLNSDDEDHETEADFENVSKWFPSLTIKYRYVITVRFIDEGIDKTEQLSHKPKETDTI</sequence>
<keyword evidence="3" id="KW-1185">Reference proteome</keyword>
<name>A0AA88GX83_NAELO</name>
<dbReference type="EMBL" id="PYSW02000009">
    <property type="protein sequence ID" value="KAG2388742.1"/>
    <property type="molecule type" value="Genomic_DNA"/>
</dbReference>
<dbReference type="Proteomes" id="UP000816034">
    <property type="component" value="Unassembled WGS sequence"/>
</dbReference>
<feature type="compositionally biased region" description="Basic and acidic residues" evidence="1">
    <location>
        <begin position="48"/>
        <end position="60"/>
    </location>
</feature>
<reference evidence="2 3" key="1">
    <citation type="journal article" date="2018" name="BMC Genomics">
        <title>The genome of Naegleria lovaniensis, the basis for a comparative approach to unravel pathogenicity factors of the human pathogenic amoeba N. fowleri.</title>
        <authorList>
            <person name="Liechti N."/>
            <person name="Schurch N."/>
            <person name="Bruggmann R."/>
            <person name="Wittwer M."/>
        </authorList>
    </citation>
    <scope>NUCLEOTIDE SEQUENCE [LARGE SCALE GENOMIC DNA]</scope>
    <source>
        <strain evidence="2 3">ATCC 30569</strain>
    </source>
</reference>
<protein>
    <submittedName>
        <fullName evidence="2">Uncharacterized protein</fullName>
    </submittedName>
</protein>
<dbReference type="RefSeq" id="XP_044552734.1">
    <property type="nucleotide sequence ID" value="XM_044691158.1"/>
</dbReference>
<proteinExistence type="predicted"/>
<evidence type="ECO:0000313" key="2">
    <source>
        <dbReference type="EMBL" id="KAG2388742.1"/>
    </source>
</evidence>
<accession>A0AA88GX83</accession>
<dbReference type="AlphaFoldDB" id="A0AA88GX83"/>
<evidence type="ECO:0000256" key="1">
    <source>
        <dbReference type="SAM" id="MobiDB-lite"/>
    </source>
</evidence>
<dbReference type="GeneID" id="68092643"/>
<feature type="region of interest" description="Disordered" evidence="1">
    <location>
        <begin position="48"/>
        <end position="101"/>
    </location>
</feature>
<feature type="compositionally biased region" description="Acidic residues" evidence="1">
    <location>
        <begin position="90"/>
        <end position="101"/>
    </location>
</feature>
<comment type="caution">
    <text evidence="2">The sequence shown here is derived from an EMBL/GenBank/DDBJ whole genome shotgun (WGS) entry which is preliminary data.</text>
</comment>
<feature type="compositionally biased region" description="Polar residues" evidence="1">
    <location>
        <begin position="1"/>
        <end position="13"/>
    </location>
</feature>
<feature type="region of interest" description="Disordered" evidence="1">
    <location>
        <begin position="1"/>
        <end position="27"/>
    </location>
</feature>
<evidence type="ECO:0000313" key="3">
    <source>
        <dbReference type="Proteomes" id="UP000816034"/>
    </source>
</evidence>
<organism evidence="2 3">
    <name type="scientific">Naegleria lovaniensis</name>
    <name type="common">Amoeba</name>
    <dbReference type="NCBI Taxonomy" id="51637"/>
    <lineage>
        <taxon>Eukaryota</taxon>
        <taxon>Discoba</taxon>
        <taxon>Heterolobosea</taxon>
        <taxon>Tetramitia</taxon>
        <taxon>Eutetramitia</taxon>
        <taxon>Vahlkampfiidae</taxon>
        <taxon>Naegleria</taxon>
    </lineage>
</organism>
<feature type="compositionally biased region" description="Polar residues" evidence="1">
    <location>
        <begin position="79"/>
        <end position="89"/>
    </location>
</feature>